<organism evidence="4">
    <name type="scientific">marine metagenome</name>
    <dbReference type="NCBI Taxonomy" id="408172"/>
    <lineage>
        <taxon>unclassified sequences</taxon>
        <taxon>metagenomes</taxon>
        <taxon>ecological metagenomes</taxon>
    </lineage>
</organism>
<dbReference type="GO" id="GO:0005506">
    <property type="term" value="F:iron ion binding"/>
    <property type="evidence" value="ECO:0007669"/>
    <property type="project" value="InterPro"/>
</dbReference>
<dbReference type="InterPro" id="IPR008274">
    <property type="entry name" value="AldOxase/xan_DH_MoCoBD1"/>
</dbReference>
<gene>
    <name evidence="4" type="ORF">METZ01_LOCUS137915</name>
</gene>
<dbReference type="SUPFAM" id="SSF54665">
    <property type="entry name" value="CO dehydrogenase molybdoprotein N-domain-like"/>
    <property type="match status" value="1"/>
</dbReference>
<sequence>MSEPTIGQSVLRKEDQRFITGTGNYTDDINVRGQAYGYFVRSPFAHAQIKGIDIADAVAMDGVIAVLTGAELAADGLGALPCGWMIHSKDGSEMKSPAHPVMAANTANYAGEPLALVVAESFKQAKNAAELVSVDYSELTPVADLRTAQSAEQIYDEIPANTSYEWELGDRDATDAAFTEAAHVTRYELTNNRLIPNAIEPRAAIADYNPGTDELTLYTTSQNPHLTRLVLTAFVQLAPEHKLRVIAPDVGGGFGSKIFIYSEETALGWASKRLGLPIKWTAERSESFLTDAHGRDHVTEAELALDKDGMFLGLRVKTLANMGAYLSTFSAAVPTYLYGTLLAGQYK</sequence>
<keyword evidence="2" id="KW-0560">Oxidoreductase</keyword>
<dbReference type="InterPro" id="IPR000674">
    <property type="entry name" value="Ald_Oxase/Xan_DH_a/b"/>
</dbReference>
<dbReference type="SMART" id="SM01008">
    <property type="entry name" value="Ald_Xan_dh_C"/>
    <property type="match status" value="1"/>
</dbReference>
<protein>
    <recommendedName>
        <fullName evidence="3">Aldehyde oxidase/xanthine dehydrogenase a/b hammerhead domain-containing protein</fullName>
    </recommendedName>
</protein>
<dbReference type="Gene3D" id="3.90.1170.50">
    <property type="entry name" value="Aldehyde oxidase/xanthine dehydrogenase, a/b hammerhead"/>
    <property type="match status" value="1"/>
</dbReference>
<name>A0A381Z7Y9_9ZZZZ</name>
<dbReference type="Gene3D" id="3.30.365.10">
    <property type="entry name" value="Aldehyde oxidase/xanthine dehydrogenase, molybdopterin binding domain"/>
    <property type="match status" value="2"/>
</dbReference>
<evidence type="ECO:0000259" key="3">
    <source>
        <dbReference type="SMART" id="SM01008"/>
    </source>
</evidence>
<reference evidence="4" key="1">
    <citation type="submission" date="2018-05" db="EMBL/GenBank/DDBJ databases">
        <authorList>
            <person name="Lanie J.A."/>
            <person name="Ng W.-L."/>
            <person name="Kazmierczak K.M."/>
            <person name="Andrzejewski T.M."/>
            <person name="Davidsen T.M."/>
            <person name="Wayne K.J."/>
            <person name="Tettelin H."/>
            <person name="Glass J.I."/>
            <person name="Rusch D."/>
            <person name="Podicherti R."/>
            <person name="Tsui H.-C.T."/>
            <person name="Winkler M.E."/>
        </authorList>
    </citation>
    <scope>NUCLEOTIDE SEQUENCE</scope>
</reference>
<feature type="non-terminal residue" evidence="4">
    <location>
        <position position="347"/>
    </location>
</feature>
<evidence type="ECO:0000256" key="1">
    <source>
        <dbReference type="ARBA" id="ARBA00022505"/>
    </source>
</evidence>
<feature type="domain" description="Aldehyde oxidase/xanthine dehydrogenase a/b hammerhead" evidence="3">
    <location>
        <begin position="20"/>
        <end position="140"/>
    </location>
</feature>
<accession>A0A381Z7Y9</accession>
<dbReference type="InterPro" id="IPR037165">
    <property type="entry name" value="AldOxase/xan_DH_Mopterin-bd_sf"/>
</dbReference>
<dbReference type="InterPro" id="IPR016208">
    <property type="entry name" value="Ald_Oxase/xanthine_DH-like"/>
</dbReference>
<dbReference type="Pfam" id="PF01315">
    <property type="entry name" value="Ald_Xan_dh_C"/>
    <property type="match status" value="1"/>
</dbReference>
<dbReference type="PANTHER" id="PTHR11908:SF132">
    <property type="entry name" value="ALDEHYDE OXIDASE 1-RELATED"/>
    <property type="match status" value="1"/>
</dbReference>
<evidence type="ECO:0000313" key="4">
    <source>
        <dbReference type="EMBL" id="SVA85061.1"/>
    </source>
</evidence>
<dbReference type="InterPro" id="IPR036856">
    <property type="entry name" value="Ald_Oxase/Xan_DH_a/b_sf"/>
</dbReference>
<dbReference type="EMBL" id="UINC01020208">
    <property type="protein sequence ID" value="SVA85061.1"/>
    <property type="molecule type" value="Genomic_DNA"/>
</dbReference>
<dbReference type="Pfam" id="PF02738">
    <property type="entry name" value="MoCoBD_1"/>
    <property type="match status" value="1"/>
</dbReference>
<evidence type="ECO:0000256" key="2">
    <source>
        <dbReference type="ARBA" id="ARBA00023002"/>
    </source>
</evidence>
<dbReference type="AlphaFoldDB" id="A0A381Z7Y9"/>
<dbReference type="SUPFAM" id="SSF56003">
    <property type="entry name" value="Molybdenum cofactor-binding domain"/>
    <property type="match status" value="1"/>
</dbReference>
<dbReference type="PANTHER" id="PTHR11908">
    <property type="entry name" value="XANTHINE DEHYDROGENASE"/>
    <property type="match status" value="1"/>
</dbReference>
<dbReference type="GO" id="GO:0016491">
    <property type="term" value="F:oxidoreductase activity"/>
    <property type="evidence" value="ECO:0007669"/>
    <property type="project" value="UniProtKB-KW"/>
</dbReference>
<keyword evidence="1" id="KW-0500">Molybdenum</keyword>
<proteinExistence type="predicted"/>